<feature type="region of interest" description="Disordered" evidence="1">
    <location>
        <begin position="263"/>
        <end position="286"/>
    </location>
</feature>
<evidence type="ECO:0000256" key="1">
    <source>
        <dbReference type="SAM" id="MobiDB-lite"/>
    </source>
</evidence>
<dbReference type="Pfam" id="PF05929">
    <property type="entry name" value="Phage_GPO"/>
    <property type="match status" value="1"/>
</dbReference>
<organism evidence="2 3">
    <name type="scientific">Novosphingobium mangrovi</name>
    <name type="common">ex Hu et al. 2023</name>
    <dbReference type="NCBI Taxonomy" id="2930094"/>
    <lineage>
        <taxon>Bacteria</taxon>
        <taxon>Pseudomonadati</taxon>
        <taxon>Pseudomonadota</taxon>
        <taxon>Alphaproteobacteria</taxon>
        <taxon>Sphingomonadales</taxon>
        <taxon>Sphingomonadaceae</taxon>
        <taxon>Novosphingobium</taxon>
    </lineage>
</organism>
<reference evidence="2" key="1">
    <citation type="submission" date="2022-03" db="EMBL/GenBank/DDBJ databases">
        <title>Identification of a novel bacterium isolated from mangrove sediments.</title>
        <authorList>
            <person name="Pan X."/>
        </authorList>
    </citation>
    <scope>NUCLEOTIDE SEQUENCE</scope>
    <source>
        <strain evidence="2">B2637</strain>
    </source>
</reference>
<comment type="caution">
    <text evidence="2">The sequence shown here is derived from an EMBL/GenBank/DDBJ whole genome shotgun (WGS) entry which is preliminary data.</text>
</comment>
<protein>
    <submittedName>
        <fullName evidence="2">GPO family capsid scaffolding protein</fullName>
    </submittedName>
</protein>
<name>A0ABT0A8X8_9SPHN</name>
<evidence type="ECO:0000313" key="2">
    <source>
        <dbReference type="EMBL" id="MCJ1959663.1"/>
    </source>
</evidence>
<dbReference type="Proteomes" id="UP001162802">
    <property type="component" value="Unassembled WGS sequence"/>
</dbReference>
<sequence length="286" mass="30383">MPLTRYFRVAVEGATTDGREIQRQWLLDAAETYDPETYTALVNMEHVRGLGAEGSFGNYGQVTGLRTENVTLKIGGEPVQRLGLFAQVDALDTLVAVKDRGQKLFSSIEINPNFAGTGKAYMVGLAVTDSPASLGTELLTFAAQQGDNNPLAHRKKDKGNLFTATEEAEIELEEEGASSAADPTGIFASLKGFLDRFTVTPPVAPVTPPAQGEANTAASPDLAAFAASFGQLLTAIEADRKDTAARFTKLTADLATLTSEIENTPAHGFTQREPATGGKNAQRTDC</sequence>
<evidence type="ECO:0000313" key="3">
    <source>
        <dbReference type="Proteomes" id="UP001162802"/>
    </source>
</evidence>
<proteinExistence type="predicted"/>
<keyword evidence="3" id="KW-1185">Reference proteome</keyword>
<dbReference type="EMBL" id="JALHAT010000003">
    <property type="protein sequence ID" value="MCJ1959663.1"/>
    <property type="molecule type" value="Genomic_DNA"/>
</dbReference>
<dbReference type="RefSeq" id="WP_243796930.1">
    <property type="nucleotide sequence ID" value="NZ_JALHAT010000003.1"/>
</dbReference>
<gene>
    <name evidence="2" type="ORF">MTR65_03070</name>
</gene>
<dbReference type="InterPro" id="IPR009228">
    <property type="entry name" value="Capsid_scaffold_GpO"/>
</dbReference>
<accession>A0ABT0A8X8</accession>